<dbReference type="CDD" id="cd00840">
    <property type="entry name" value="MPP_Mre11_N"/>
    <property type="match status" value="1"/>
</dbReference>
<organism evidence="3 4">
    <name type="scientific">Kurthia sibirica</name>
    <dbReference type="NCBI Taxonomy" id="202750"/>
    <lineage>
        <taxon>Bacteria</taxon>
        <taxon>Bacillati</taxon>
        <taxon>Bacillota</taxon>
        <taxon>Bacilli</taxon>
        <taxon>Bacillales</taxon>
        <taxon>Caryophanaceae</taxon>
        <taxon>Kurthia</taxon>
    </lineage>
</organism>
<dbReference type="SUPFAM" id="SSF56300">
    <property type="entry name" value="Metallo-dependent phosphatases"/>
    <property type="match status" value="1"/>
</dbReference>
<sequence>MSIRFFHTADLHLESPFKGLYNIPQVVTDALRTSTFHAFEKLVEQALEDRPDFILIVGDIYDGENRSLTAQNRFVQQLKRLDAADIPVIVSYGNHDHLSGSWSRFELPKNVHEFGPTVEEFTFEIRQQKVIIHGFSYDKRHVTEPMIDYYRRNEDDALHIGMLHGSVEGDQEHNVYAPFSRQALLQKNYHYWALGHIHKRQILHDEPAIIYPGNTQGRHRKESGDKGFYDVTLADGQTTLNFVSTAVIRFETLTISVATSKYANELMQEIEQGLQQLNEACGAVIVELHLTDFSEEASAIYLKNGKNMWLEALRDQLDTFEPFIWLSDIKASLGRNNMEESELTKKVMQRTAMLTADQMSAPLAELFDQPKLAKYVQLFSAQQWEELQQEAQQLIVEQLQRGGRY</sequence>
<dbReference type="GO" id="GO:0004527">
    <property type="term" value="F:exonuclease activity"/>
    <property type="evidence" value="ECO:0007669"/>
    <property type="project" value="UniProtKB-KW"/>
</dbReference>
<keyword evidence="3" id="KW-0269">Exonuclease</keyword>
<dbReference type="InterPro" id="IPR050535">
    <property type="entry name" value="DNA_Repair-Maintenance_Comp"/>
</dbReference>
<dbReference type="Gene3D" id="3.60.21.10">
    <property type="match status" value="1"/>
</dbReference>
<dbReference type="InterPro" id="IPR004843">
    <property type="entry name" value="Calcineurin-like_PHP"/>
</dbReference>
<dbReference type="EMBL" id="QFVR01000018">
    <property type="protein sequence ID" value="PWI24661.1"/>
    <property type="molecule type" value="Genomic_DNA"/>
</dbReference>
<dbReference type="InterPro" id="IPR041796">
    <property type="entry name" value="Mre11_N"/>
</dbReference>
<keyword evidence="1" id="KW-0378">Hydrolase</keyword>
<name>A0A2U3AJM1_9BACL</name>
<reference evidence="3 4" key="1">
    <citation type="submission" date="2018-05" db="EMBL/GenBank/DDBJ databases">
        <title>Kurthia sibirica genome sequence.</title>
        <authorList>
            <person name="Maclea K.S."/>
            <person name="Goen A.E."/>
        </authorList>
    </citation>
    <scope>NUCLEOTIDE SEQUENCE [LARGE SCALE GENOMIC DNA]</scope>
    <source>
        <strain evidence="3 4">ATCC 49154</strain>
    </source>
</reference>
<dbReference type="PANTHER" id="PTHR30337:SF7">
    <property type="entry name" value="PHOSPHOESTERASE"/>
    <property type="match status" value="1"/>
</dbReference>
<evidence type="ECO:0000256" key="1">
    <source>
        <dbReference type="ARBA" id="ARBA00022801"/>
    </source>
</evidence>
<dbReference type="RefSeq" id="WP_109306766.1">
    <property type="nucleotide sequence ID" value="NZ_BJUF01000009.1"/>
</dbReference>
<dbReference type="PANTHER" id="PTHR30337">
    <property type="entry name" value="COMPONENT OF ATP-DEPENDENT DSDNA EXONUCLEASE"/>
    <property type="match status" value="1"/>
</dbReference>
<dbReference type="InterPro" id="IPR029052">
    <property type="entry name" value="Metallo-depent_PP-like"/>
</dbReference>
<dbReference type="Proteomes" id="UP000245938">
    <property type="component" value="Unassembled WGS sequence"/>
</dbReference>
<dbReference type="InterPro" id="IPR014576">
    <property type="entry name" value="Pesterase_YhaO"/>
</dbReference>
<protein>
    <submittedName>
        <fullName evidence="3">DNA repair exonuclease</fullName>
    </submittedName>
</protein>
<proteinExistence type="predicted"/>
<evidence type="ECO:0000313" key="3">
    <source>
        <dbReference type="EMBL" id="PWI24661.1"/>
    </source>
</evidence>
<dbReference type="PIRSF" id="PIRSF033091">
    <property type="entry name" value="Pesterase_YhaO"/>
    <property type="match status" value="1"/>
</dbReference>
<dbReference type="AlphaFoldDB" id="A0A2U3AJM1"/>
<dbReference type="Pfam" id="PF00149">
    <property type="entry name" value="Metallophos"/>
    <property type="match status" value="1"/>
</dbReference>
<dbReference type="OrthoDB" id="9773856at2"/>
<evidence type="ECO:0000313" key="4">
    <source>
        <dbReference type="Proteomes" id="UP000245938"/>
    </source>
</evidence>
<feature type="domain" description="Calcineurin-like phosphoesterase" evidence="2">
    <location>
        <begin position="3"/>
        <end position="199"/>
    </location>
</feature>
<gene>
    <name evidence="3" type="ORF">DEX24_12605</name>
</gene>
<evidence type="ECO:0000259" key="2">
    <source>
        <dbReference type="Pfam" id="PF00149"/>
    </source>
</evidence>
<comment type="caution">
    <text evidence="3">The sequence shown here is derived from an EMBL/GenBank/DDBJ whole genome shotgun (WGS) entry which is preliminary data.</text>
</comment>
<keyword evidence="4" id="KW-1185">Reference proteome</keyword>
<keyword evidence="3" id="KW-0540">Nuclease</keyword>
<accession>A0A2U3AJM1</accession>